<dbReference type="InterPro" id="IPR021344">
    <property type="entry name" value="DUF2970"/>
</dbReference>
<keyword evidence="3" id="KW-1185">Reference proteome</keyword>
<evidence type="ECO:0000256" key="1">
    <source>
        <dbReference type="SAM" id="Phobius"/>
    </source>
</evidence>
<dbReference type="EMBL" id="JBELOE010000287">
    <property type="protein sequence ID" value="MER2494287.1"/>
    <property type="molecule type" value="Genomic_DNA"/>
</dbReference>
<protein>
    <submittedName>
        <fullName evidence="2">DUF2970 domain-containing protein</fullName>
    </submittedName>
</protein>
<dbReference type="Proteomes" id="UP001467690">
    <property type="component" value="Unassembled WGS sequence"/>
</dbReference>
<reference evidence="2 3" key="1">
    <citation type="submission" date="2024-06" db="EMBL/GenBank/DDBJ databases">
        <authorList>
            <person name="Chen R.Y."/>
        </authorList>
    </citation>
    <scope>NUCLEOTIDE SEQUENCE [LARGE SCALE GENOMIC DNA]</scope>
    <source>
        <strain evidence="2 3">D2</strain>
    </source>
</reference>
<proteinExistence type="predicted"/>
<evidence type="ECO:0000313" key="2">
    <source>
        <dbReference type="EMBL" id="MER2494287.1"/>
    </source>
</evidence>
<keyword evidence="1" id="KW-0812">Transmembrane</keyword>
<keyword evidence="1" id="KW-1133">Transmembrane helix</keyword>
<sequence>MRYLKAVLAALIGIQSEKNRRDDFSQPSPFGYIVVGIVTVICFLILLMLIVRWVVS</sequence>
<evidence type="ECO:0000313" key="3">
    <source>
        <dbReference type="Proteomes" id="UP001467690"/>
    </source>
</evidence>
<organism evidence="2 3">
    <name type="scientific">Catenovulum sediminis</name>
    <dbReference type="NCBI Taxonomy" id="1740262"/>
    <lineage>
        <taxon>Bacteria</taxon>
        <taxon>Pseudomonadati</taxon>
        <taxon>Pseudomonadota</taxon>
        <taxon>Gammaproteobacteria</taxon>
        <taxon>Alteromonadales</taxon>
        <taxon>Alteromonadaceae</taxon>
        <taxon>Catenovulum</taxon>
    </lineage>
</organism>
<comment type="caution">
    <text evidence="2">The sequence shown here is derived from an EMBL/GenBank/DDBJ whole genome shotgun (WGS) entry which is preliminary data.</text>
</comment>
<dbReference type="Pfam" id="PF11174">
    <property type="entry name" value="DUF2970"/>
    <property type="match status" value="1"/>
</dbReference>
<feature type="transmembrane region" description="Helical" evidence="1">
    <location>
        <begin position="32"/>
        <end position="55"/>
    </location>
</feature>
<dbReference type="RefSeq" id="WP_143870818.1">
    <property type="nucleotide sequence ID" value="NZ_CP041660.1"/>
</dbReference>
<keyword evidence="1" id="KW-0472">Membrane</keyword>
<accession>A0ABV1RNM7</accession>
<name>A0ABV1RNM7_9ALTE</name>
<gene>
    <name evidence="2" type="ORF">ABS311_20635</name>
</gene>